<dbReference type="InterPro" id="IPR036390">
    <property type="entry name" value="WH_DNA-bd_sf"/>
</dbReference>
<keyword evidence="4" id="KW-1185">Reference proteome</keyword>
<gene>
    <name evidence="3" type="ORF">CEUTPL_LOCUS10308</name>
</gene>
<feature type="region of interest" description="Disordered" evidence="1">
    <location>
        <begin position="92"/>
        <end position="216"/>
    </location>
</feature>
<dbReference type="Pfam" id="PF00538">
    <property type="entry name" value="Linker_histone"/>
    <property type="match status" value="1"/>
</dbReference>
<dbReference type="EMBL" id="OU892282">
    <property type="protein sequence ID" value="CAG9769834.1"/>
    <property type="molecule type" value="Genomic_DNA"/>
</dbReference>
<protein>
    <recommendedName>
        <fullName evidence="2">H15 domain-containing protein</fullName>
    </recommendedName>
</protein>
<feature type="domain" description="H15" evidence="2">
    <location>
        <begin position="8"/>
        <end position="67"/>
    </location>
</feature>
<dbReference type="InterPro" id="IPR036388">
    <property type="entry name" value="WH-like_DNA-bd_sf"/>
</dbReference>
<feature type="compositionally biased region" description="Basic and acidic residues" evidence="1">
    <location>
        <begin position="198"/>
        <end position="209"/>
    </location>
</feature>
<sequence>MKMTRKEPRFLATVMEAIASMKEKTGSTRKKIINHVTYSAIKTKVTVQVQKALEHAVNEGLVKHHRGKYALRLNTEDSDTLRRTIQTQNFYEVPASSGRLRRTKRGKSIGKKNDSHRRSRRKWKRNTYPEESRRRSSKRRRGHSEQGKIRVQVETGGNKANEVVNDPCQNQTEEKNQPQVDKKESLVKPSSNSNQNNNEERKHGEEQRDITCGNPNCLCTITDNDSNLN</sequence>
<feature type="compositionally biased region" description="Basic residues" evidence="1">
    <location>
        <begin position="99"/>
        <end position="125"/>
    </location>
</feature>
<evidence type="ECO:0000259" key="2">
    <source>
        <dbReference type="Pfam" id="PF00538"/>
    </source>
</evidence>
<proteinExistence type="predicted"/>
<accession>A0A9N9MR44</accession>
<dbReference type="GO" id="GO:0006334">
    <property type="term" value="P:nucleosome assembly"/>
    <property type="evidence" value="ECO:0007669"/>
    <property type="project" value="InterPro"/>
</dbReference>
<dbReference type="InterPro" id="IPR005818">
    <property type="entry name" value="Histone_H1/H5_H15"/>
</dbReference>
<name>A0A9N9MR44_9CUCU</name>
<feature type="compositionally biased region" description="Basic and acidic residues" evidence="1">
    <location>
        <begin position="172"/>
        <end position="186"/>
    </location>
</feature>
<dbReference type="SUPFAM" id="SSF46785">
    <property type="entry name" value="Winged helix' DNA-binding domain"/>
    <property type="match status" value="1"/>
</dbReference>
<dbReference type="Gene3D" id="1.10.10.10">
    <property type="entry name" value="Winged helix-like DNA-binding domain superfamily/Winged helix DNA-binding domain"/>
    <property type="match status" value="1"/>
</dbReference>
<reference evidence="3" key="1">
    <citation type="submission" date="2022-01" db="EMBL/GenBank/DDBJ databases">
        <authorList>
            <person name="King R."/>
        </authorList>
    </citation>
    <scope>NUCLEOTIDE SEQUENCE</scope>
</reference>
<dbReference type="AlphaFoldDB" id="A0A9N9MR44"/>
<organism evidence="3 4">
    <name type="scientific">Ceutorhynchus assimilis</name>
    <name type="common">cabbage seed weevil</name>
    <dbReference type="NCBI Taxonomy" id="467358"/>
    <lineage>
        <taxon>Eukaryota</taxon>
        <taxon>Metazoa</taxon>
        <taxon>Ecdysozoa</taxon>
        <taxon>Arthropoda</taxon>
        <taxon>Hexapoda</taxon>
        <taxon>Insecta</taxon>
        <taxon>Pterygota</taxon>
        <taxon>Neoptera</taxon>
        <taxon>Endopterygota</taxon>
        <taxon>Coleoptera</taxon>
        <taxon>Polyphaga</taxon>
        <taxon>Cucujiformia</taxon>
        <taxon>Curculionidae</taxon>
        <taxon>Ceutorhynchinae</taxon>
        <taxon>Ceutorhynchus</taxon>
    </lineage>
</organism>
<dbReference type="Proteomes" id="UP001152799">
    <property type="component" value="Chromosome 6"/>
</dbReference>
<evidence type="ECO:0000256" key="1">
    <source>
        <dbReference type="SAM" id="MobiDB-lite"/>
    </source>
</evidence>
<evidence type="ECO:0000313" key="4">
    <source>
        <dbReference type="Proteomes" id="UP001152799"/>
    </source>
</evidence>
<dbReference type="GO" id="GO:0000786">
    <property type="term" value="C:nucleosome"/>
    <property type="evidence" value="ECO:0007669"/>
    <property type="project" value="InterPro"/>
</dbReference>
<dbReference type="GO" id="GO:0003677">
    <property type="term" value="F:DNA binding"/>
    <property type="evidence" value="ECO:0007669"/>
    <property type="project" value="InterPro"/>
</dbReference>
<evidence type="ECO:0000313" key="3">
    <source>
        <dbReference type="EMBL" id="CAG9769834.1"/>
    </source>
</evidence>
<dbReference type="OrthoDB" id="6754815at2759"/>